<evidence type="ECO:0000313" key="1">
    <source>
        <dbReference type="EMBL" id="RGW45083.1"/>
    </source>
</evidence>
<proteinExistence type="predicted"/>
<reference evidence="1 2" key="1">
    <citation type="submission" date="2018-08" db="EMBL/GenBank/DDBJ databases">
        <title>A genome reference for cultivated species of the human gut microbiota.</title>
        <authorList>
            <person name="Zou Y."/>
            <person name="Xue W."/>
            <person name="Luo G."/>
        </authorList>
    </citation>
    <scope>NUCLEOTIDE SEQUENCE [LARGE SCALE GENOMIC DNA]</scope>
    <source>
        <strain evidence="1 2">AF12-50</strain>
    </source>
</reference>
<sequence>MNRNQAKEFYPILQAFAEGRVIECRTKPSAVKGTDVPNDWTEMKEIEYWNNVEYRIKPEPTYRPFANAEECWQEMLKHQPFGWIHVTDDNLYHNIIMLAPELGCHEAYIRIGNCTVRGLEETFRIATFADGQPFGVKIKEG</sequence>
<protein>
    <submittedName>
        <fullName evidence="1">Uncharacterized protein</fullName>
    </submittedName>
</protein>
<evidence type="ECO:0000313" key="2">
    <source>
        <dbReference type="Proteomes" id="UP000283785"/>
    </source>
</evidence>
<organism evidence="1 2">
    <name type="scientific">Segatella copri</name>
    <dbReference type="NCBI Taxonomy" id="165179"/>
    <lineage>
        <taxon>Bacteria</taxon>
        <taxon>Pseudomonadati</taxon>
        <taxon>Bacteroidota</taxon>
        <taxon>Bacteroidia</taxon>
        <taxon>Bacteroidales</taxon>
        <taxon>Prevotellaceae</taxon>
        <taxon>Segatella</taxon>
    </lineage>
</organism>
<dbReference type="AlphaFoldDB" id="A0AA92U0U5"/>
<comment type="caution">
    <text evidence="1">The sequence shown here is derived from an EMBL/GenBank/DDBJ whole genome shotgun (WGS) entry which is preliminary data.</text>
</comment>
<accession>A0AA92U0U5</accession>
<dbReference type="EMBL" id="QSAG01000001">
    <property type="protein sequence ID" value="RGW45083.1"/>
    <property type="molecule type" value="Genomic_DNA"/>
</dbReference>
<gene>
    <name evidence="1" type="ORF">DWV76_00765</name>
</gene>
<dbReference type="Proteomes" id="UP000283785">
    <property type="component" value="Unassembled WGS sequence"/>
</dbReference>
<name>A0AA92U0U5_9BACT</name>
<dbReference type="RefSeq" id="WP_118063102.1">
    <property type="nucleotide sequence ID" value="NZ_QSAG01000001.1"/>
</dbReference>